<reference evidence="15 16" key="1">
    <citation type="submission" date="2022-05" db="EMBL/GenBank/DDBJ databases">
        <title>Genome Sequencing of Bee-Associated Microbes.</title>
        <authorList>
            <person name="Dunlap C."/>
        </authorList>
    </citation>
    <scope>NUCLEOTIDE SEQUENCE [LARGE SCALE GENOMIC DNA]</scope>
    <source>
        <strain evidence="15 16">NRRL B-14421</strain>
    </source>
</reference>
<dbReference type="Pfam" id="PF02518">
    <property type="entry name" value="HATPase_c"/>
    <property type="match status" value="1"/>
</dbReference>
<dbReference type="SUPFAM" id="SSF55874">
    <property type="entry name" value="ATPase domain of HSP90 chaperone/DNA topoisomerase II/histidine kinase"/>
    <property type="match status" value="1"/>
</dbReference>
<keyword evidence="10" id="KW-0902">Two-component regulatory system</keyword>
<keyword evidence="9" id="KW-0067">ATP-binding</keyword>
<evidence type="ECO:0000256" key="5">
    <source>
        <dbReference type="ARBA" id="ARBA00022553"/>
    </source>
</evidence>
<feature type="transmembrane region" description="Helical" evidence="12">
    <location>
        <begin position="272"/>
        <end position="292"/>
    </location>
</feature>
<protein>
    <recommendedName>
        <fullName evidence="3">histidine kinase</fullName>
        <ecNumber evidence="3">2.7.13.3</ecNumber>
    </recommendedName>
</protein>
<proteinExistence type="predicted"/>
<feature type="transmembrane region" description="Helical" evidence="12">
    <location>
        <begin position="12"/>
        <end position="35"/>
    </location>
</feature>
<dbReference type="InterPro" id="IPR050640">
    <property type="entry name" value="Bact_2-comp_sensor_kinase"/>
</dbReference>
<keyword evidence="12" id="KW-1133">Transmembrane helix</keyword>
<dbReference type="SMART" id="SM00387">
    <property type="entry name" value="HATPase_c"/>
    <property type="match status" value="1"/>
</dbReference>
<dbReference type="PANTHER" id="PTHR34220:SF7">
    <property type="entry name" value="SENSOR HISTIDINE KINASE YPDA"/>
    <property type="match status" value="1"/>
</dbReference>
<keyword evidence="12" id="KW-0812">Transmembrane</keyword>
<dbReference type="GO" id="GO:0016301">
    <property type="term" value="F:kinase activity"/>
    <property type="evidence" value="ECO:0007669"/>
    <property type="project" value="UniProtKB-KW"/>
</dbReference>
<evidence type="ECO:0000259" key="14">
    <source>
        <dbReference type="PROSITE" id="PS50885"/>
    </source>
</evidence>
<organism evidence="15 16">
    <name type="scientific">Paenibacillus alginolyticus</name>
    <dbReference type="NCBI Taxonomy" id="59839"/>
    <lineage>
        <taxon>Bacteria</taxon>
        <taxon>Bacillati</taxon>
        <taxon>Bacillota</taxon>
        <taxon>Bacilli</taxon>
        <taxon>Bacillales</taxon>
        <taxon>Paenibacillaceae</taxon>
        <taxon>Paenibacillus</taxon>
    </lineage>
</organism>
<keyword evidence="6" id="KW-0808">Transferase</keyword>
<evidence type="ECO:0000256" key="6">
    <source>
        <dbReference type="ARBA" id="ARBA00022679"/>
    </source>
</evidence>
<evidence type="ECO:0000256" key="1">
    <source>
        <dbReference type="ARBA" id="ARBA00000085"/>
    </source>
</evidence>
<evidence type="ECO:0000256" key="9">
    <source>
        <dbReference type="ARBA" id="ARBA00022840"/>
    </source>
</evidence>
<dbReference type="Pfam" id="PF06580">
    <property type="entry name" value="His_kinase"/>
    <property type="match status" value="1"/>
</dbReference>
<keyword evidence="11 12" id="KW-0472">Membrane</keyword>
<keyword evidence="5" id="KW-0597">Phosphoprotein</keyword>
<feature type="domain" description="HAMP" evidence="14">
    <location>
        <begin position="293"/>
        <end position="346"/>
    </location>
</feature>
<keyword evidence="4" id="KW-1003">Cell membrane</keyword>
<evidence type="ECO:0000256" key="12">
    <source>
        <dbReference type="SAM" id="Phobius"/>
    </source>
</evidence>
<comment type="caution">
    <text evidence="15">The sequence shown here is derived from an EMBL/GenBank/DDBJ whole genome shotgun (WGS) entry which is preliminary data.</text>
</comment>
<evidence type="ECO:0000256" key="3">
    <source>
        <dbReference type="ARBA" id="ARBA00012438"/>
    </source>
</evidence>
<dbReference type="Gene3D" id="6.10.340.10">
    <property type="match status" value="1"/>
</dbReference>
<evidence type="ECO:0000256" key="4">
    <source>
        <dbReference type="ARBA" id="ARBA00022475"/>
    </source>
</evidence>
<dbReference type="Proteomes" id="UP001527099">
    <property type="component" value="Unassembled WGS sequence"/>
</dbReference>
<sequence length="564" mass="64897">MRKLFAFKNKLFSKIFLLMSISVFVPLGLLGLLSYDKSKNQLESVTSQLLQDNLQLNAKQINSFFKNVENEADKMVASRELRNLLGEDIPSSYSHEVEFINRMVDVVIQLKGTYELYIFPKNIASYPNYWNLIKLSKVGPDSEYFQRAYQLQRKGIWIHVWDDHLNKPIFIYIRAIFTNNQKPLGIIALQIPDSIIRKELASPSSFKNYMFVMVDDQNLVISHPSAAAYMKTYVPEESWYKAEMPLSEVGWKLIAAVPQKDVSGSIDKIKTFTVWIVAGSLCLIVAFLTLIVRSFTIPVKNLVRQMAGVRIGRLIPYHLVKSREDEVGQLIRGYNQMILGMLELLHTTKEMESEKRQLELQTLNHQINPHFFYNTLDSIKWRAESVQENKIAAMVTKLANLLRFSLNNGEEWTTVEREIEHARNYLDIEHLRSNRTFQVYVQVDPEILKMKVMKLMLQPLVENAIKHGVSHLSDGKGKIRLTAKRREQDIIFIVEDNGPGIHVPLALNLNETTDNDSPRGIGLSNVHKRLQLHFGNDYGLLIDSTQTSGFRVVVRHPLSHPYSD</sequence>
<keyword evidence="7" id="KW-0547">Nucleotide-binding</keyword>
<dbReference type="RefSeq" id="WP_268618333.1">
    <property type="nucleotide sequence ID" value="NZ_JAMDMX010000161.1"/>
</dbReference>
<dbReference type="PROSITE" id="PS50885">
    <property type="entry name" value="HAMP"/>
    <property type="match status" value="1"/>
</dbReference>
<evidence type="ECO:0000256" key="8">
    <source>
        <dbReference type="ARBA" id="ARBA00022777"/>
    </source>
</evidence>
<evidence type="ECO:0000313" key="15">
    <source>
        <dbReference type="EMBL" id="MCY9697703.1"/>
    </source>
</evidence>
<dbReference type="PANTHER" id="PTHR34220">
    <property type="entry name" value="SENSOR HISTIDINE KINASE YPDA"/>
    <property type="match status" value="1"/>
</dbReference>
<dbReference type="InterPro" id="IPR036890">
    <property type="entry name" value="HATPase_C_sf"/>
</dbReference>
<comment type="catalytic activity">
    <reaction evidence="1">
        <text>ATP + protein L-histidine = ADP + protein N-phospho-L-histidine.</text>
        <dbReference type="EC" id="2.7.13.3"/>
    </reaction>
</comment>
<evidence type="ECO:0000256" key="7">
    <source>
        <dbReference type="ARBA" id="ARBA00022741"/>
    </source>
</evidence>
<accession>A0ABT4GNC9</accession>
<evidence type="ECO:0000313" key="16">
    <source>
        <dbReference type="Proteomes" id="UP001527099"/>
    </source>
</evidence>
<comment type="subcellular location">
    <subcellularLocation>
        <location evidence="2">Cell membrane</location>
        <topology evidence="2">Multi-pass membrane protein</topology>
    </subcellularLocation>
</comment>
<evidence type="ECO:0000256" key="2">
    <source>
        <dbReference type="ARBA" id="ARBA00004651"/>
    </source>
</evidence>
<dbReference type="PROSITE" id="PS50109">
    <property type="entry name" value="HIS_KIN"/>
    <property type="match status" value="1"/>
</dbReference>
<dbReference type="EMBL" id="JAMDMX010000161">
    <property type="protein sequence ID" value="MCY9697703.1"/>
    <property type="molecule type" value="Genomic_DNA"/>
</dbReference>
<dbReference type="InterPro" id="IPR005467">
    <property type="entry name" value="His_kinase_dom"/>
</dbReference>
<keyword evidence="8 15" id="KW-0418">Kinase</keyword>
<dbReference type="InterPro" id="IPR010559">
    <property type="entry name" value="Sig_transdc_His_kin_internal"/>
</dbReference>
<feature type="domain" description="Histidine kinase" evidence="13">
    <location>
        <begin position="326"/>
        <end position="560"/>
    </location>
</feature>
<dbReference type="InterPro" id="IPR003660">
    <property type="entry name" value="HAMP_dom"/>
</dbReference>
<evidence type="ECO:0000256" key="10">
    <source>
        <dbReference type="ARBA" id="ARBA00023012"/>
    </source>
</evidence>
<name>A0ABT4GNC9_9BACL</name>
<dbReference type="EC" id="2.7.13.3" evidence="3"/>
<evidence type="ECO:0000256" key="11">
    <source>
        <dbReference type="ARBA" id="ARBA00023136"/>
    </source>
</evidence>
<gene>
    <name evidence="15" type="ORF">M5X19_33330</name>
</gene>
<evidence type="ECO:0000259" key="13">
    <source>
        <dbReference type="PROSITE" id="PS50109"/>
    </source>
</evidence>
<dbReference type="Gene3D" id="3.30.565.10">
    <property type="entry name" value="Histidine kinase-like ATPase, C-terminal domain"/>
    <property type="match status" value="1"/>
</dbReference>
<dbReference type="InterPro" id="IPR003594">
    <property type="entry name" value="HATPase_dom"/>
</dbReference>
<keyword evidence="16" id="KW-1185">Reference proteome</keyword>